<gene>
    <name evidence="8" type="ORF">SAMN05216225_1001261</name>
</gene>
<evidence type="ECO:0000256" key="4">
    <source>
        <dbReference type="ARBA" id="ARBA00023134"/>
    </source>
</evidence>
<keyword evidence="3" id="KW-0378">Hydrolase</keyword>
<evidence type="ECO:0000313" key="8">
    <source>
        <dbReference type="EMBL" id="SHF54479.1"/>
    </source>
</evidence>
<evidence type="ECO:0000256" key="3">
    <source>
        <dbReference type="ARBA" id="ARBA00022801"/>
    </source>
</evidence>
<dbReference type="EMBL" id="FQVW01000001">
    <property type="protein sequence ID" value="SHF54479.1"/>
    <property type="molecule type" value="Genomic_DNA"/>
</dbReference>
<dbReference type="PANTHER" id="PTHR10465:SF0">
    <property type="entry name" value="SARCALUMENIN"/>
    <property type="match status" value="1"/>
</dbReference>
<dbReference type="STRING" id="930117.SAMN05216225_1001261"/>
<dbReference type="Proteomes" id="UP000183988">
    <property type="component" value="Unassembled WGS sequence"/>
</dbReference>
<feature type="domain" description="Dynamin N-terminal" evidence="7">
    <location>
        <begin position="619"/>
        <end position="843"/>
    </location>
</feature>
<evidence type="ECO:0000313" key="9">
    <source>
        <dbReference type="Proteomes" id="UP000183988"/>
    </source>
</evidence>
<evidence type="ECO:0000259" key="7">
    <source>
        <dbReference type="Pfam" id="PF00350"/>
    </source>
</evidence>
<dbReference type="InterPro" id="IPR027417">
    <property type="entry name" value="P-loop_NTPase"/>
</dbReference>
<dbReference type="RefSeq" id="WP_072887195.1">
    <property type="nucleotide sequence ID" value="NZ_FQVW01000001.1"/>
</dbReference>
<keyword evidence="2" id="KW-0547">Nucleotide-binding</keyword>
<feature type="coiled-coil region" evidence="6">
    <location>
        <begin position="460"/>
        <end position="516"/>
    </location>
</feature>
<dbReference type="Gene3D" id="3.40.50.300">
    <property type="entry name" value="P-loop containing nucleotide triphosphate hydrolases"/>
    <property type="match status" value="2"/>
</dbReference>
<proteinExistence type="predicted"/>
<dbReference type="PANTHER" id="PTHR10465">
    <property type="entry name" value="TRANSMEMBRANE GTPASE FZO1"/>
    <property type="match status" value="1"/>
</dbReference>
<dbReference type="SUPFAM" id="SSF52540">
    <property type="entry name" value="P-loop containing nucleoside triphosphate hydrolases"/>
    <property type="match status" value="2"/>
</dbReference>
<dbReference type="CDD" id="cd09912">
    <property type="entry name" value="DLP_2"/>
    <property type="match status" value="2"/>
</dbReference>
<evidence type="ECO:0000256" key="5">
    <source>
        <dbReference type="ARBA" id="ARBA00023136"/>
    </source>
</evidence>
<evidence type="ECO:0000256" key="6">
    <source>
        <dbReference type="SAM" id="Coils"/>
    </source>
</evidence>
<dbReference type="GO" id="GO:0003924">
    <property type="term" value="F:GTPase activity"/>
    <property type="evidence" value="ECO:0007669"/>
    <property type="project" value="InterPro"/>
</dbReference>
<keyword evidence="5" id="KW-0472">Membrane</keyword>
<dbReference type="GO" id="GO:0016020">
    <property type="term" value="C:membrane"/>
    <property type="evidence" value="ECO:0007669"/>
    <property type="project" value="UniProtKB-SubCell"/>
</dbReference>
<organism evidence="8 9">
    <name type="scientific">Ornithinibacillus halophilus</name>
    <dbReference type="NCBI Taxonomy" id="930117"/>
    <lineage>
        <taxon>Bacteria</taxon>
        <taxon>Bacillati</taxon>
        <taxon>Bacillota</taxon>
        <taxon>Bacilli</taxon>
        <taxon>Bacillales</taxon>
        <taxon>Bacillaceae</taxon>
        <taxon>Ornithinibacillus</taxon>
    </lineage>
</organism>
<dbReference type="InterPro" id="IPR045063">
    <property type="entry name" value="Dynamin_N"/>
</dbReference>
<dbReference type="AlphaFoldDB" id="A0A1M5CID9"/>
<name>A0A1M5CID9_9BACI</name>
<evidence type="ECO:0000256" key="1">
    <source>
        <dbReference type="ARBA" id="ARBA00004370"/>
    </source>
</evidence>
<reference evidence="8 9" key="1">
    <citation type="submission" date="2016-11" db="EMBL/GenBank/DDBJ databases">
        <authorList>
            <person name="Jaros S."/>
            <person name="Januszkiewicz K."/>
            <person name="Wedrychowicz H."/>
        </authorList>
    </citation>
    <scope>NUCLEOTIDE SEQUENCE [LARGE SCALE GENOMIC DNA]</scope>
    <source>
        <strain evidence="8 9">IBRC-M 10683</strain>
    </source>
</reference>
<keyword evidence="9" id="KW-1185">Reference proteome</keyword>
<accession>A0A1M5CID9</accession>
<feature type="domain" description="Dynamin N-terminal" evidence="7">
    <location>
        <begin position="50"/>
        <end position="203"/>
    </location>
</feature>
<keyword evidence="6" id="KW-0175">Coiled coil</keyword>
<dbReference type="OrthoDB" id="5477114at2"/>
<comment type="subcellular location">
    <subcellularLocation>
        <location evidence="1">Membrane</location>
    </subcellularLocation>
</comment>
<evidence type="ECO:0000256" key="2">
    <source>
        <dbReference type="ARBA" id="ARBA00022741"/>
    </source>
</evidence>
<keyword evidence="4" id="KW-0342">GTP-binding</keyword>
<sequence length="1199" mass="138592">MTVISELNKGEILKNIAAYYKIMLDNKDDVNANKMLTLYKKIQNEEFQISFSGHFSAGKSSMINALLGKDILPKSPIPTSANIVKISEGEGTARIFFKEEQPIEYSEPYDMEMIKDYCKNKDEINRIELTTSNPLLSNGGCIVDTPGIDAADDADRLMTESSLHLVDLLFYVMDYNHVQSEVNLYFLKQLQENQIPYFIIINQIDKHDESEIPFKTYVSKIKQTFEQWGLLPEEIYYSSLMNSNTPHNQFELIQQKLSSLLNNQDTNMRLDGAIKQILQDHKKYLEQTYNELLDVGEENTSVDPKDVNQLQVQIQTIKNKPKEIQQSIQEVVNTTLKNAYIMPAELRDNAESFLESQSDNFKVGIIGSKKKTLMERKERTERFINALQKSAETTVQWSLRNKLTELLKDFNITNPTVIQRFQNISVDYQDSDVQKLVKPGAKLNGDYVLNFTNDISTDIKNKYKQNIQQLLQDLIDYIKKEDQEQLSKLVSKQEKLEEQVNKQEKATSIQNELEQKLSTLDSLPKPADNVRSLIEEELQEQNKTIIKMDSSSLTFNKKEGKVEASSEDKPNESVRYNVEDVISKVDKSIQTIEELPGFQSIVNDLKDKHNRLKNRTLTIALFGAFSAGKSSFANALMGDNILPVSPNPTTAVINRINPTTIDNSHGTVVILIKNEEILVKDLKHITKIFEPKAQTFHELIQWVSTKEIYKRDELEKVYQDYLIALVKGYEEHSQSFGKEIRISIKEFSEYVTDERKACYIEAVDLYYDCSITKQGITLVDTPGADSVNARHTNVAFDYIKYADAILYVTYYNHALSRADRDFLMQLGRVKDSFQLDKMFFIVNASDLAQDQSELEMVVTYVKQQLVELGIRFPKIFSVSSKKSAKEKESNIELNQEMKIFEEELYAFIHEDLSALLAEAAMLDIKRAEKMVTNYIDTINLSLKDKENYRVDLLQKQEKLIKMLEDINATIYEGRIEEKIEKQLHYVHERLGIRFHDLFKEKFNPTTVTETGKKAKIELSHNLKSLIDYVGYELLQEVRAVSLRIESYLDDLLKEIYQELTKNVTRIDERFILPSLNDLKLSTPEYEQGLESLDMMKFDKALSLFKGTKAFFVNNEKEIMKEAIYKALSPEVKDYLSTIDQQMEDAYKNQWIELWNEHEDLFVTSINDYVDNQLSMMSNNVDVNILEDKLKILQYLLREG</sequence>
<protein>
    <submittedName>
        <fullName evidence="8">Dynamin family protein</fullName>
    </submittedName>
</protein>
<dbReference type="InterPro" id="IPR027094">
    <property type="entry name" value="Mitofusin_fam"/>
</dbReference>
<dbReference type="Pfam" id="PF00350">
    <property type="entry name" value="Dynamin_N"/>
    <property type="match status" value="2"/>
</dbReference>
<dbReference type="GO" id="GO:0005525">
    <property type="term" value="F:GTP binding"/>
    <property type="evidence" value="ECO:0007669"/>
    <property type="project" value="UniProtKB-KW"/>
</dbReference>